<name>A0A4U2Z792_9BACT</name>
<dbReference type="InterPro" id="IPR009057">
    <property type="entry name" value="Homeodomain-like_sf"/>
</dbReference>
<dbReference type="OrthoDB" id="9813717at2"/>
<evidence type="ECO:0000313" key="2">
    <source>
        <dbReference type="Proteomes" id="UP000309561"/>
    </source>
</evidence>
<accession>A0A4U2Z792</accession>
<reference evidence="1 2" key="1">
    <citation type="submission" date="2019-04" db="EMBL/GenBank/DDBJ databases">
        <title>Sulfurimonas crateris sp. nov. a facultative anaerobic sulfur-oxidizing chemolithautotrophic bacterium isolated from a terrestrial mud vulcano.</title>
        <authorList>
            <person name="Ratnikova N.M."/>
            <person name="Slobodkin A.I."/>
            <person name="Merkel A.Y."/>
            <person name="Novikov A."/>
            <person name="Bonch-Osmolovskaya E.A."/>
            <person name="Slobodkina G.B."/>
        </authorList>
    </citation>
    <scope>NUCLEOTIDE SEQUENCE [LARGE SCALE GENOMIC DNA]</scope>
    <source>
        <strain evidence="1 2">SN118</strain>
    </source>
</reference>
<dbReference type="Proteomes" id="UP000309561">
    <property type="component" value="Unassembled WGS sequence"/>
</dbReference>
<comment type="caution">
    <text evidence="1">The sequence shown here is derived from an EMBL/GenBank/DDBJ whole genome shotgun (WGS) entry which is preliminary data.</text>
</comment>
<proteinExistence type="predicted"/>
<gene>
    <name evidence="1" type="ORF">FCU45_06500</name>
</gene>
<organism evidence="1 2">
    <name type="scientific">Sulfurimonas crateris</name>
    <dbReference type="NCBI Taxonomy" id="2574727"/>
    <lineage>
        <taxon>Bacteria</taxon>
        <taxon>Pseudomonadati</taxon>
        <taxon>Campylobacterota</taxon>
        <taxon>Epsilonproteobacteria</taxon>
        <taxon>Campylobacterales</taxon>
        <taxon>Sulfurimonadaceae</taxon>
        <taxon>Sulfurimonas</taxon>
    </lineage>
</organism>
<keyword evidence="2" id="KW-1185">Reference proteome</keyword>
<dbReference type="AlphaFoldDB" id="A0A4U2Z792"/>
<dbReference type="SUPFAM" id="SSF46689">
    <property type="entry name" value="Homeodomain-like"/>
    <property type="match status" value="1"/>
</dbReference>
<dbReference type="Gene3D" id="1.10.10.60">
    <property type="entry name" value="Homeodomain-like"/>
    <property type="match status" value="1"/>
</dbReference>
<dbReference type="EMBL" id="SZPX01000004">
    <property type="protein sequence ID" value="TKI69745.1"/>
    <property type="molecule type" value="Genomic_DNA"/>
</dbReference>
<sequence>MDASYITASSSSAQAFKTATLLKALSVNALITGEHGVGKRSLTHYILPDAPVFDASNYDELLAALEGIKSVIITNIENSPNIKKVLDTLSSKNIRVVATAKSSYYDKDADKFFSVKFEIPPLKERPEDVDALIGKFIKEASLLFCSKDEFRVKSFKPDLTQNANSLRRQVMVNYLLQDIQENELMEIVQNYLFERLGSNNDYKKFLHLYEVPIIRAGVKRFRSQLQLADKLGLNRNTLRKKMADNINYLEKGIK</sequence>
<protein>
    <submittedName>
        <fullName evidence="1">Fis family transcriptional regulator</fullName>
    </submittedName>
</protein>
<evidence type="ECO:0000313" key="1">
    <source>
        <dbReference type="EMBL" id="TKI69745.1"/>
    </source>
</evidence>